<gene>
    <name evidence="1" type="ORF">Q4521_22820</name>
</gene>
<dbReference type="EMBL" id="JAUOPB010000627">
    <property type="protein sequence ID" value="MDO6425323.1"/>
    <property type="molecule type" value="Genomic_DNA"/>
</dbReference>
<protein>
    <submittedName>
        <fullName evidence="1">Uncharacterized protein</fullName>
    </submittedName>
</protein>
<evidence type="ECO:0000313" key="1">
    <source>
        <dbReference type="EMBL" id="MDO6425323.1"/>
    </source>
</evidence>
<proteinExistence type="predicted"/>
<organism evidence="1 2">
    <name type="scientific">Saccharophagus degradans</name>
    <dbReference type="NCBI Taxonomy" id="86304"/>
    <lineage>
        <taxon>Bacteria</taxon>
        <taxon>Pseudomonadati</taxon>
        <taxon>Pseudomonadota</taxon>
        <taxon>Gammaproteobacteria</taxon>
        <taxon>Cellvibrionales</taxon>
        <taxon>Cellvibrionaceae</taxon>
        <taxon>Saccharophagus</taxon>
    </lineage>
</organism>
<comment type="caution">
    <text evidence="1">The sequence shown here is derived from an EMBL/GenBank/DDBJ whole genome shotgun (WGS) entry which is preliminary data.</text>
</comment>
<dbReference type="Proteomes" id="UP001169760">
    <property type="component" value="Unassembled WGS sequence"/>
</dbReference>
<dbReference type="RefSeq" id="WP_303494829.1">
    <property type="nucleotide sequence ID" value="NZ_JAUOPB010000627.1"/>
</dbReference>
<name>A0AAW7XFN3_9GAMM</name>
<accession>A0AAW7XFN3</accession>
<sequence>VGTDHLLLKEQAIYEGTVFIEIPESDLTDSNETVELGIYQSDKEITSTKTHFLSPKNKW</sequence>
<feature type="non-terminal residue" evidence="1">
    <location>
        <position position="1"/>
    </location>
</feature>
<evidence type="ECO:0000313" key="2">
    <source>
        <dbReference type="Proteomes" id="UP001169760"/>
    </source>
</evidence>
<dbReference type="AlphaFoldDB" id="A0AAW7XFN3"/>
<reference evidence="1" key="1">
    <citation type="submission" date="2023-07" db="EMBL/GenBank/DDBJ databases">
        <title>Genome content predicts the carbon catabolic preferences of heterotrophic bacteria.</title>
        <authorList>
            <person name="Gralka M."/>
        </authorList>
    </citation>
    <scope>NUCLEOTIDE SEQUENCE</scope>
    <source>
        <strain evidence="1">I3M17_2</strain>
    </source>
</reference>